<protein>
    <submittedName>
        <fullName evidence="1">Uncharacterized protein</fullName>
    </submittedName>
</protein>
<evidence type="ECO:0000313" key="2">
    <source>
        <dbReference type="Proteomes" id="UP000768646"/>
    </source>
</evidence>
<name>A0ACB7CB04_9ASCO</name>
<proteinExistence type="predicted"/>
<comment type="caution">
    <text evidence="1">The sequence shown here is derived from an EMBL/GenBank/DDBJ whole genome shotgun (WGS) entry which is preliminary data.</text>
</comment>
<evidence type="ECO:0000313" key="1">
    <source>
        <dbReference type="EMBL" id="KAG4304921.1"/>
    </source>
</evidence>
<sequence>MFLETWNPDNCKLLYETLLSLSEDTVISETFLKHLLQSFHDEFQTLLHTPKKSEQSLSKLKLGTICIDGTKFKLNDTFISEAINLSNKLNLDEIFSAKLIHYGIKNAKSLDRSIVQTSLFLFYSRRKYLLNSLSIILLYAKNGLGNKELLKYFKQISQSIFKESNNIHEENISYSTKCLHAMNDLRIQLSNIFCQKKNDLEYNQSDEYIEEIKLKKNFILEEHEIYGILLYRFSSLHMLNIDDFEKIIDLISLFNEYDSLIIHFFPVIINFIRLKCELSFSENQDNDLENNLHYNIDILLKINEILNPKHKKEKKWGISSLKYAIKLWWTTKLNGICKKNLDISIPFKYNDDIYNPSREAISSGAFEFMIKKIMDTLRFKNRNFLRLEDYRLILNYPEFKEGVEIPELSFSTVFREIMFYEIEIFIHSFISDMPDLLKNMKLVEEDMIMTQQSLDINTEDKIELSLEAFFYLISLLYEDRQDSALSFWLDKESDLYGFILWSSQCQTPLMIASFSTMLASLANGPQCSTYVYDFLTETKGTETIKTQNNVTTWEYIFDTLKYYVSQLKLSSINSSFGSSRILPATIDFLEIDHDSKCILKSYFHLITSILSHCPFISSALYQKYNPIPILFDLLSCQLSNDLYCRILLTLTSFLSGKNLEIRNTIWNSLDQWAYQQNGGIHLAFSAYIVPNKLNDWSKPSEKVDRTLRMFVSSSLSLSIAFVLLLNNLIMPINNLNNDVPFPEDLGLNRKDPGIQLFIDLVMDLFLTSNSLVLENKVGGLQLFLECLKFIQQSLKTYNLDIAEIANINGIEINKLVKTLSLSSYLNLHPGNRIMQHMYRNNIYISLFNFIHVALNAIENTDNDFWLLCLDTSLHILDLVLHLQLLFLEWNSSVANQSAYIISGTHNKLNSETFEDIMLFHLNIIVYINLCIGINSFNISKTAVSILKRLSNSSQITNTKNYKQSRTFKRNKLLSILETVDESKKIRFGAINLIQMEQNYSLNCISQDSASKVFLEFLVWDLQKHQNIPTLSHFFLGFQILDDGTSDIGTEKGEIGSEISILHCLLSFIKNSSETEQTLLDSPENNSSNTVIEIIMHIIFLLFKSPLTSNIIYNILKTEKDTIIKLLSPEPLTWELPKLNSSSLNTFSLKPIKILLYRGWLLHIVAIKLRKIILYNATTLQQCYIKALTFDEINKNNKNGYVHLLHQGIRILKYLDLLELDIITDDQECILEKTQQMFSSIPKLSDSLYDIKKIKTFLKLKTREFQDKKIYNNQEKTATIIEKDIVSQVEISNILIEMNNAKLLCFQGWANLLGILLEDCTTHLTQSQKDSLITESLRILTPKLTNFSKKNRNIIEICSSTILILIRHVTQNTIYEEKYSFFFKNILLGIQNPNTNETIRQNLYVTVISYLDILFNPLKLKQNQLYDNNTFNGYKNILEKKGNISQIIGSCNNRLMHIICGDAIYGSGMLKMLSYLILSLAGKIDSIIPLNSLWDTLIHQNYLRIFVESLWEKEELNAIIFTEFGNALDFYNAYLFSDNSLEETIIEAKLIFILKISQTRIGAQEILKNELFDYLIRKRDLIQNMLNNTKIIKRNYQIILNKHIHLVCVILKILVSCIISLGLKNTIAYNIGKKFYTAYREVIIFFKENYSKHHLESSEIIDILKTTNTLELILENYEPLIDS</sequence>
<dbReference type="EMBL" id="JABTEG010000005">
    <property type="protein sequence ID" value="KAG4304921.1"/>
    <property type="molecule type" value="Genomic_DNA"/>
</dbReference>
<dbReference type="Proteomes" id="UP000768646">
    <property type="component" value="Unassembled WGS sequence"/>
</dbReference>
<gene>
    <name evidence="1" type="ORF">PORY_001596</name>
</gene>
<keyword evidence="2" id="KW-1185">Reference proteome</keyword>
<organism evidence="1 2">
    <name type="scientific">Pneumocystis oryctolagi</name>
    <dbReference type="NCBI Taxonomy" id="42067"/>
    <lineage>
        <taxon>Eukaryota</taxon>
        <taxon>Fungi</taxon>
        <taxon>Dikarya</taxon>
        <taxon>Ascomycota</taxon>
        <taxon>Taphrinomycotina</taxon>
        <taxon>Pneumocystomycetes</taxon>
        <taxon>Pneumocystaceae</taxon>
        <taxon>Pneumocystis</taxon>
    </lineage>
</organism>
<reference evidence="1 2" key="1">
    <citation type="journal article" date="2021" name="Commun. Biol.">
        <title>Genomic insights into the host specific adaptation of the Pneumocystis genus.</title>
        <authorList>
            <person name="Cisse O.H."/>
            <person name="Ma L."/>
            <person name="Dekker J.P."/>
            <person name="Khil P.P."/>
            <person name="Youn J.-H."/>
            <person name="Brenchley J.M."/>
            <person name="Blair R."/>
            <person name="Pahar B."/>
            <person name="Chabe M."/>
            <person name="Van Rompay K.K.A."/>
            <person name="Keesler R."/>
            <person name="Sukura A."/>
            <person name="Hirsch V."/>
            <person name="Kutty G."/>
            <person name="Liu Y."/>
            <person name="Peng L."/>
            <person name="Chen J."/>
            <person name="Song J."/>
            <person name="Weissenbacher-Lang C."/>
            <person name="Xu J."/>
            <person name="Upham N.S."/>
            <person name="Stajich J.E."/>
            <person name="Cuomo C.A."/>
            <person name="Cushion M.T."/>
            <person name="Kovacs J.A."/>
        </authorList>
    </citation>
    <scope>NUCLEOTIDE SEQUENCE [LARGE SCALE GENOMIC DNA]</scope>
    <source>
        <strain evidence="1 2">RABM</strain>
    </source>
</reference>
<accession>A0ACB7CB04</accession>